<evidence type="ECO:0000313" key="2">
    <source>
        <dbReference type="Proteomes" id="UP000248039"/>
    </source>
</evidence>
<name>A0A2V4NP60_9ACTN</name>
<dbReference type="AlphaFoldDB" id="A0A2V4NP60"/>
<accession>A0A2V4NP60</accession>
<keyword evidence="2" id="KW-1185">Reference proteome</keyword>
<sequence length="133" mass="14474">MEYHTALLERADNHRSVGDLLVLVVSESRPGAEDRPQRQVDRDPMQIGPDVVLVLEAPEDRSESPPVTVVEAICRLGLDPARCFGYADHADGLRTLTVVGNPRVVGDDSRLTAEAGQRGWPILDSCTRVPPAP</sequence>
<dbReference type="Proteomes" id="UP000248039">
    <property type="component" value="Unassembled WGS sequence"/>
</dbReference>
<dbReference type="RefSeq" id="WP_110666275.1">
    <property type="nucleotide sequence ID" value="NZ_PYBW01000018.1"/>
</dbReference>
<comment type="caution">
    <text evidence="1">The sequence shown here is derived from an EMBL/GenBank/DDBJ whole genome shotgun (WGS) entry which is preliminary data.</text>
</comment>
<dbReference type="OrthoDB" id="25607at2"/>
<dbReference type="InterPro" id="IPR023214">
    <property type="entry name" value="HAD_sf"/>
</dbReference>
<reference evidence="1 2" key="1">
    <citation type="submission" date="2018-03" db="EMBL/GenBank/DDBJ databases">
        <title>Bioinformatic expansion and discovery of thiopeptide antibiotics.</title>
        <authorList>
            <person name="Schwalen C.J."/>
            <person name="Hudson G.A."/>
            <person name="Mitchell D.A."/>
        </authorList>
    </citation>
    <scope>NUCLEOTIDE SEQUENCE [LARGE SCALE GENOMIC DNA]</scope>
    <source>
        <strain evidence="1 2">ATCC 21389</strain>
    </source>
</reference>
<protein>
    <submittedName>
        <fullName evidence="1">Uncharacterized protein</fullName>
    </submittedName>
</protein>
<organism evidence="1 2">
    <name type="scientific">Streptomyces tateyamensis</name>
    <dbReference type="NCBI Taxonomy" id="565073"/>
    <lineage>
        <taxon>Bacteria</taxon>
        <taxon>Bacillati</taxon>
        <taxon>Actinomycetota</taxon>
        <taxon>Actinomycetes</taxon>
        <taxon>Kitasatosporales</taxon>
        <taxon>Streptomycetaceae</taxon>
        <taxon>Streptomyces</taxon>
    </lineage>
</organism>
<proteinExistence type="predicted"/>
<gene>
    <name evidence="1" type="ORF">C7C46_05485</name>
</gene>
<evidence type="ECO:0000313" key="1">
    <source>
        <dbReference type="EMBL" id="PYC86941.1"/>
    </source>
</evidence>
<dbReference type="EMBL" id="PYBW01000018">
    <property type="protein sequence ID" value="PYC86941.1"/>
    <property type="molecule type" value="Genomic_DNA"/>
</dbReference>
<dbReference type="Gene3D" id="3.40.50.1000">
    <property type="entry name" value="HAD superfamily/HAD-like"/>
    <property type="match status" value="1"/>
</dbReference>